<proteinExistence type="inferred from homology"/>
<keyword evidence="15" id="KW-1185">Reference proteome</keyword>
<dbReference type="PANTHER" id="PTHR30587">
    <property type="entry name" value="FLAGELLAR BIOSYNTHETIC PROTEIN FLIP"/>
    <property type="match status" value="1"/>
</dbReference>
<dbReference type="GO" id="GO:0044781">
    <property type="term" value="P:bacterial-type flagellum organization"/>
    <property type="evidence" value="ECO:0007669"/>
    <property type="project" value="UniProtKB-UniRule"/>
</dbReference>
<evidence type="ECO:0000313" key="15">
    <source>
        <dbReference type="Proteomes" id="UP001142610"/>
    </source>
</evidence>
<evidence type="ECO:0000256" key="9">
    <source>
        <dbReference type="ARBA" id="ARBA00023136"/>
    </source>
</evidence>
<keyword evidence="14" id="KW-0966">Cell projection</keyword>
<keyword evidence="9 12" id="KW-0472">Membrane</keyword>
<dbReference type="InterPro" id="IPR005837">
    <property type="entry name" value="FliP"/>
</dbReference>
<evidence type="ECO:0000256" key="2">
    <source>
        <dbReference type="ARBA" id="ARBA00021714"/>
    </source>
</evidence>
<feature type="transmembrane region" description="Helical" evidence="12">
    <location>
        <begin position="45"/>
        <end position="78"/>
    </location>
</feature>
<keyword evidence="5 12" id="KW-0812">Transmembrane</keyword>
<keyword evidence="14" id="KW-0282">Flagellum</keyword>
<dbReference type="InterPro" id="IPR005838">
    <property type="entry name" value="T3SS_IM_P"/>
</dbReference>
<feature type="transmembrane region" description="Helical" evidence="12">
    <location>
        <begin position="90"/>
        <end position="109"/>
    </location>
</feature>
<keyword evidence="14" id="KW-0969">Cilium</keyword>
<dbReference type="PRINTS" id="PR01302">
    <property type="entry name" value="TYPE3IMPPROT"/>
</dbReference>
<comment type="caution">
    <text evidence="14">The sequence shown here is derived from an EMBL/GenBank/DDBJ whole genome shotgun (WGS) entry which is preliminary data.</text>
</comment>
<comment type="subcellular location">
    <subcellularLocation>
        <location evidence="12">Cell membrane</location>
        <topology evidence="12">Multi-pass membrane protein</topology>
    </subcellularLocation>
    <subcellularLocation>
        <location evidence="12">Bacterial flagellum basal body</location>
    </subcellularLocation>
</comment>
<evidence type="ECO:0000256" key="5">
    <source>
        <dbReference type="ARBA" id="ARBA00022692"/>
    </source>
</evidence>
<dbReference type="AlphaFoldDB" id="A0A9X2L6Q7"/>
<evidence type="ECO:0000256" key="12">
    <source>
        <dbReference type="RuleBase" id="RU362069"/>
    </source>
</evidence>
<dbReference type="GO" id="GO:0009306">
    <property type="term" value="P:protein secretion"/>
    <property type="evidence" value="ECO:0007669"/>
    <property type="project" value="UniProtKB-UniRule"/>
</dbReference>
<feature type="chain" id="PRO_5040783295" description="Flagellar biosynthetic protein FliP" evidence="13">
    <location>
        <begin position="22"/>
        <end position="247"/>
    </location>
</feature>
<feature type="transmembrane region" description="Helical" evidence="12">
    <location>
        <begin position="219"/>
        <end position="238"/>
    </location>
</feature>
<dbReference type="EMBL" id="JANIBC010000001">
    <property type="protein sequence ID" value="MCQ8184062.1"/>
    <property type="molecule type" value="Genomic_DNA"/>
</dbReference>
<evidence type="ECO:0000256" key="3">
    <source>
        <dbReference type="ARBA" id="ARBA00022448"/>
    </source>
</evidence>
<gene>
    <name evidence="12 14" type="primary">fliP</name>
    <name evidence="14" type="ORF">NOG11_01550</name>
</gene>
<feature type="signal peptide" evidence="13">
    <location>
        <begin position="1"/>
        <end position="21"/>
    </location>
</feature>
<feature type="transmembrane region" description="Helical" evidence="12">
    <location>
        <begin position="185"/>
        <end position="207"/>
    </location>
</feature>
<keyword evidence="7 12" id="KW-0653">Protein transport</keyword>
<protein>
    <recommendedName>
        <fullName evidence="2 12">Flagellar biosynthetic protein FliP</fullName>
    </recommendedName>
</protein>
<reference evidence="14" key="1">
    <citation type="submission" date="2022-07" db="EMBL/GenBank/DDBJ databases">
        <title>Parvularcula maris sp. nov., an algicidal bacterium isolated from seawater.</title>
        <authorList>
            <person name="Li F."/>
        </authorList>
    </citation>
    <scope>NUCLEOTIDE SEQUENCE</scope>
    <source>
        <strain evidence="14">BGMRC 0090</strain>
    </source>
</reference>
<sequence>MTRLSILSLMVLALLSAPASAQEAVPAAPAIDAFVEDTVGLRQAVVPTVLLVTLLSIAPGILMMVTCFPFIAIIFSFIRQGLGLQTAPPAMMLTSLAIFLTWFIMEPVFQDAWSVGIKPLLDGELVETDAMAAAAKPFAAFMETRVSEDTLRRLADAVDRPLADGKPAELSLLVPSFMLSEITRAFQIGFAVFLPFLIVDLVVASVLMAMGMMMVPPAVVALPFKLAFFVLADGWVAITEALLKGYS</sequence>
<organism evidence="14 15">
    <name type="scientific">Parvularcula maris</name>
    <dbReference type="NCBI Taxonomy" id="2965077"/>
    <lineage>
        <taxon>Bacteria</taxon>
        <taxon>Pseudomonadati</taxon>
        <taxon>Pseudomonadota</taxon>
        <taxon>Alphaproteobacteria</taxon>
        <taxon>Parvularculales</taxon>
        <taxon>Parvularculaceae</taxon>
        <taxon>Parvularcula</taxon>
    </lineage>
</organism>
<dbReference type="Proteomes" id="UP001142610">
    <property type="component" value="Unassembled WGS sequence"/>
</dbReference>
<keyword evidence="4 12" id="KW-1003">Cell membrane</keyword>
<keyword evidence="11 12" id="KW-1006">Bacterial flagellum protein export</keyword>
<evidence type="ECO:0000256" key="7">
    <source>
        <dbReference type="ARBA" id="ARBA00022927"/>
    </source>
</evidence>
<name>A0A9X2L6Q7_9PROT</name>
<evidence type="ECO:0000256" key="8">
    <source>
        <dbReference type="ARBA" id="ARBA00022989"/>
    </source>
</evidence>
<keyword evidence="6 12" id="KW-1005">Bacterial flagellum biogenesis</keyword>
<evidence type="ECO:0000256" key="11">
    <source>
        <dbReference type="ARBA" id="ARBA00023225"/>
    </source>
</evidence>
<dbReference type="GO" id="GO:0009425">
    <property type="term" value="C:bacterial-type flagellum basal body"/>
    <property type="evidence" value="ECO:0007669"/>
    <property type="project" value="UniProtKB-SubCell"/>
</dbReference>
<evidence type="ECO:0000256" key="13">
    <source>
        <dbReference type="SAM" id="SignalP"/>
    </source>
</evidence>
<evidence type="ECO:0000313" key="14">
    <source>
        <dbReference type="EMBL" id="MCQ8184062.1"/>
    </source>
</evidence>
<comment type="function">
    <text evidence="12">Plays a role in the flagellum-specific transport system.</text>
</comment>
<dbReference type="RefSeq" id="WP_256617868.1">
    <property type="nucleotide sequence ID" value="NZ_JANIBC010000001.1"/>
</dbReference>
<evidence type="ECO:0000256" key="10">
    <source>
        <dbReference type="ARBA" id="ARBA00023143"/>
    </source>
</evidence>
<dbReference type="Pfam" id="PF00813">
    <property type="entry name" value="FliP"/>
    <property type="match status" value="1"/>
</dbReference>
<dbReference type="NCBIfam" id="TIGR01103">
    <property type="entry name" value="fliP"/>
    <property type="match status" value="1"/>
</dbReference>
<evidence type="ECO:0000256" key="4">
    <source>
        <dbReference type="ARBA" id="ARBA00022475"/>
    </source>
</evidence>
<keyword evidence="3 12" id="KW-0813">Transport</keyword>
<keyword evidence="8 12" id="KW-1133">Transmembrane helix</keyword>
<accession>A0A9X2L6Q7</accession>
<dbReference type="GO" id="GO:0005886">
    <property type="term" value="C:plasma membrane"/>
    <property type="evidence" value="ECO:0007669"/>
    <property type="project" value="UniProtKB-SubCell"/>
</dbReference>
<keyword evidence="13" id="KW-0732">Signal</keyword>
<evidence type="ECO:0000256" key="1">
    <source>
        <dbReference type="ARBA" id="ARBA00006257"/>
    </source>
</evidence>
<dbReference type="PROSITE" id="PS01060">
    <property type="entry name" value="FLIP_1"/>
    <property type="match status" value="1"/>
</dbReference>
<dbReference type="PANTHER" id="PTHR30587:SF0">
    <property type="entry name" value="FLAGELLAR BIOSYNTHETIC PROTEIN FLIP"/>
    <property type="match status" value="1"/>
</dbReference>
<evidence type="ECO:0000256" key="6">
    <source>
        <dbReference type="ARBA" id="ARBA00022795"/>
    </source>
</evidence>
<comment type="similarity">
    <text evidence="1 12">Belongs to the FliP/MopC/SpaP family.</text>
</comment>
<dbReference type="PRINTS" id="PR00951">
    <property type="entry name" value="FLGBIOSNFLIP"/>
</dbReference>
<keyword evidence="10" id="KW-0975">Bacterial flagellum</keyword>